<dbReference type="InParanoid" id="A0A482WIE7"/>
<accession>A0A482WIE7</accession>
<organism evidence="1 2">
    <name type="scientific">Laodelphax striatellus</name>
    <name type="common">Small brown planthopper</name>
    <name type="synonym">Delphax striatella</name>
    <dbReference type="NCBI Taxonomy" id="195883"/>
    <lineage>
        <taxon>Eukaryota</taxon>
        <taxon>Metazoa</taxon>
        <taxon>Ecdysozoa</taxon>
        <taxon>Arthropoda</taxon>
        <taxon>Hexapoda</taxon>
        <taxon>Insecta</taxon>
        <taxon>Pterygota</taxon>
        <taxon>Neoptera</taxon>
        <taxon>Paraneoptera</taxon>
        <taxon>Hemiptera</taxon>
        <taxon>Auchenorrhyncha</taxon>
        <taxon>Fulgoroidea</taxon>
        <taxon>Delphacidae</taxon>
        <taxon>Criomorphinae</taxon>
        <taxon>Laodelphax</taxon>
    </lineage>
</organism>
<dbReference type="EMBL" id="QKKF02034530">
    <property type="protein sequence ID" value="RZF33228.1"/>
    <property type="molecule type" value="Genomic_DNA"/>
</dbReference>
<reference evidence="1 2" key="1">
    <citation type="journal article" date="2017" name="Gigascience">
        <title>Genome sequence of the small brown planthopper, Laodelphax striatellus.</title>
        <authorList>
            <person name="Zhu J."/>
            <person name="Jiang F."/>
            <person name="Wang X."/>
            <person name="Yang P."/>
            <person name="Bao Y."/>
            <person name="Zhao W."/>
            <person name="Wang W."/>
            <person name="Lu H."/>
            <person name="Wang Q."/>
            <person name="Cui N."/>
            <person name="Li J."/>
            <person name="Chen X."/>
            <person name="Luo L."/>
            <person name="Yu J."/>
            <person name="Kang L."/>
            <person name="Cui F."/>
        </authorList>
    </citation>
    <scope>NUCLEOTIDE SEQUENCE [LARGE SCALE GENOMIC DNA]</scope>
    <source>
        <strain evidence="1">Lst14</strain>
    </source>
</reference>
<gene>
    <name evidence="1" type="ORF">LSTR_LSTR017327</name>
</gene>
<sequence length="88" mass="10318">MPDLARPCQTQTVFVCVRLVPSDLVPFRMEKETALWSELDYRSLTNHRPIQITGRVTGHTGRSRYHRRHDIRVRLAVCDRLGLWDLGF</sequence>
<evidence type="ECO:0000313" key="2">
    <source>
        <dbReference type="Proteomes" id="UP000291343"/>
    </source>
</evidence>
<comment type="caution">
    <text evidence="1">The sequence shown here is derived from an EMBL/GenBank/DDBJ whole genome shotgun (WGS) entry which is preliminary data.</text>
</comment>
<proteinExistence type="predicted"/>
<protein>
    <submittedName>
        <fullName evidence="1">Uncharacterized protein</fullName>
    </submittedName>
</protein>
<name>A0A482WIE7_LAOST</name>
<dbReference type="Proteomes" id="UP000291343">
    <property type="component" value="Unassembled WGS sequence"/>
</dbReference>
<evidence type="ECO:0000313" key="1">
    <source>
        <dbReference type="EMBL" id="RZF33228.1"/>
    </source>
</evidence>
<dbReference type="AlphaFoldDB" id="A0A482WIE7"/>
<keyword evidence="2" id="KW-1185">Reference proteome</keyword>